<feature type="transmembrane region" description="Helical" evidence="2">
    <location>
        <begin position="184"/>
        <end position="202"/>
    </location>
</feature>
<name>A0A6J4JL34_9PSEU</name>
<feature type="transmembrane region" description="Helical" evidence="2">
    <location>
        <begin position="31"/>
        <end position="49"/>
    </location>
</feature>
<evidence type="ECO:0000313" key="3">
    <source>
        <dbReference type="EMBL" id="CAA9281307.1"/>
    </source>
</evidence>
<reference evidence="3" key="1">
    <citation type="submission" date="2020-02" db="EMBL/GenBank/DDBJ databases">
        <authorList>
            <person name="Meier V. D."/>
        </authorList>
    </citation>
    <scope>NUCLEOTIDE SEQUENCE</scope>
    <source>
        <strain evidence="3">AVDCRST_MAG54</strain>
    </source>
</reference>
<dbReference type="EMBL" id="CADCTH010000461">
    <property type="protein sequence ID" value="CAA9281307.1"/>
    <property type="molecule type" value="Genomic_DNA"/>
</dbReference>
<organism evidence="3">
    <name type="scientific">uncultured Actinomycetospora sp</name>
    <dbReference type="NCBI Taxonomy" id="1135996"/>
    <lineage>
        <taxon>Bacteria</taxon>
        <taxon>Bacillati</taxon>
        <taxon>Actinomycetota</taxon>
        <taxon>Actinomycetes</taxon>
        <taxon>Pseudonocardiales</taxon>
        <taxon>Pseudonocardiaceae</taxon>
        <taxon>Actinomycetospora</taxon>
        <taxon>environmental samples</taxon>
    </lineage>
</organism>
<keyword evidence="2" id="KW-0472">Membrane</keyword>
<accession>A0A6J4JL34</accession>
<feature type="transmembrane region" description="Helical" evidence="2">
    <location>
        <begin position="101"/>
        <end position="120"/>
    </location>
</feature>
<proteinExistence type="predicted"/>
<protein>
    <submittedName>
        <fullName evidence="3">Uncharacterized protein</fullName>
    </submittedName>
</protein>
<feature type="region of interest" description="Disordered" evidence="1">
    <location>
        <begin position="1"/>
        <end position="26"/>
    </location>
</feature>
<keyword evidence="2" id="KW-1133">Transmembrane helix</keyword>
<keyword evidence="2" id="KW-0812">Transmembrane</keyword>
<feature type="transmembrane region" description="Helical" evidence="2">
    <location>
        <begin position="132"/>
        <end position="150"/>
    </location>
</feature>
<evidence type="ECO:0000256" key="2">
    <source>
        <dbReference type="SAM" id="Phobius"/>
    </source>
</evidence>
<feature type="transmembrane region" description="Helical" evidence="2">
    <location>
        <begin position="61"/>
        <end position="81"/>
    </location>
</feature>
<evidence type="ECO:0000256" key="1">
    <source>
        <dbReference type="SAM" id="MobiDB-lite"/>
    </source>
</evidence>
<sequence length="210" mass="22134">MSEITTPPTARTDVRPGTPAATVDRPPRTRAVGIGLAVTATVFAVTMAFGGPEASDLTERIIDLTGLAFQVGLFGLLWVMLRTAATGTGRVGRGLLHVERVVLAVASLWSVLHAVVPPAVQQAPWMVALDLFWPLSMFGMTVVGVTVAVVGRWRGLLRWLTVAGCAWFVASIPVAVLFPEGQLVGVAYMIVGFGGLGVLLALRPGLPVRD</sequence>
<gene>
    <name evidence="3" type="ORF">AVDCRST_MAG54-3623</name>
</gene>
<feature type="transmembrane region" description="Helical" evidence="2">
    <location>
        <begin position="157"/>
        <end position="178"/>
    </location>
</feature>
<dbReference type="AlphaFoldDB" id="A0A6J4JL34"/>